<organism evidence="1 2">
    <name type="scientific">Rhabditophanes sp. KR3021</name>
    <dbReference type="NCBI Taxonomy" id="114890"/>
    <lineage>
        <taxon>Eukaryota</taxon>
        <taxon>Metazoa</taxon>
        <taxon>Ecdysozoa</taxon>
        <taxon>Nematoda</taxon>
        <taxon>Chromadorea</taxon>
        <taxon>Rhabditida</taxon>
        <taxon>Tylenchina</taxon>
        <taxon>Panagrolaimomorpha</taxon>
        <taxon>Strongyloidoidea</taxon>
        <taxon>Alloionematidae</taxon>
        <taxon>Rhabditophanes</taxon>
    </lineage>
</organism>
<reference evidence="2" key="1">
    <citation type="submission" date="2016-11" db="UniProtKB">
        <authorList>
            <consortium name="WormBaseParasite"/>
        </authorList>
    </citation>
    <scope>IDENTIFICATION</scope>
    <source>
        <strain evidence="2">KR3021</strain>
    </source>
</reference>
<evidence type="ECO:0000313" key="1">
    <source>
        <dbReference type="Proteomes" id="UP000095286"/>
    </source>
</evidence>
<dbReference type="Proteomes" id="UP000095286">
    <property type="component" value="Unplaced"/>
</dbReference>
<protein>
    <submittedName>
        <fullName evidence="2">Staphylococcal nuclease domain-containing protein</fullName>
    </submittedName>
</protein>
<dbReference type="WBParaSite" id="RSKR_0000577600.1">
    <property type="protein sequence ID" value="RSKR_0000577600.1"/>
    <property type="gene ID" value="RSKR_0000577600"/>
</dbReference>
<sequence length="890" mass="99683">MTDSQTAKTKIAYVKQVLSGDSVVLLGTGDNKDIFAYLSYVKAPHLGKAVTENNAGARDEPYAWESREFMRKRIVGNRVFFVRDYYGSNGREFGQILFGNEDIDKCENIAELAIQAGWLETKPGKQLDEVAKRYLALQEQAISAKVGKWNEDPAEGAAHIRDVKYNVENTAQFVSQHKGKPVKAIIENVRDGSSFRAYVPSVSTYVSFVLSGIRCPAVGRQEPFAEEAKSFVEARLLNREIDLLVEGADNTRIVASIAHRAGNIAVLMLQEGYGKCVDWSMGLVTGGGTPFREAERKAKEARRRVWKDWAGAKVAHNQSNTTGKVIEVGLGDNITIQTEAGQEIKYFLASVRPPRSEVVKGEKGDIIQAPVQSGKQFRPMYDIPFMFEAREFLRKKLIGKNVKVIVDYVQPKSDQYPEKTCATILLDKENVGESLVKKGLAKVLRHKKDDENRSSQYDLLITAEKEAEESKVNIWSDKQIDSPRISEVQGDLSRSKQFLPTLTRVTKLTGVVEFVSSGSRFRLYIPKEKIVITLALSGISCPRLGRPGANDGEPFSVEALKLVKNLVYQHDVEFEVESVDKSGGFIGHIFVSDKGVSTNLSKFLIENGLASVHGTVEKTRFAAEFWAAEELAKKRKLNLWANYVEEVKVVEAVSHHEDKSERKENFKRIAVSNIDPKTLSIWIQTYELGNQLCDVMDKLQIAAKQSGDAATLPKRGEICIAKYTADGQWNRARVEGVKDNKASVYYIDYGNSEELPYTKDNLRPLAVDLKTLPAVAKEIHLAFTSPPSDDYYKELALENLSKILYNEETIYASPEYKVGNVDYFTLAVDQGDKKKYDVGKKLVAEGFLVAEERREPKFKSIVAEYQNAEKAARIAHLNIWRYGDFTGNEL</sequence>
<proteinExistence type="predicted"/>
<name>A0AC35TZH4_9BILA</name>
<accession>A0AC35TZH4</accession>
<evidence type="ECO:0000313" key="2">
    <source>
        <dbReference type="WBParaSite" id="RSKR_0000577600.1"/>
    </source>
</evidence>